<reference evidence="1 2" key="1">
    <citation type="submission" date="2021-01" db="EMBL/GenBank/DDBJ databases">
        <title>Chromosome-level genome assembly of a human fungal pathogen reveals clustering of transcriptionally co-regulated genes.</title>
        <authorList>
            <person name="Voorhies M."/>
            <person name="Cohen S."/>
            <person name="Shea T.P."/>
            <person name="Petrus S."/>
            <person name="Munoz J.F."/>
            <person name="Poplawski S."/>
            <person name="Goldman W.E."/>
            <person name="Michael T."/>
            <person name="Cuomo C.A."/>
            <person name="Sil A."/>
            <person name="Beyhan S."/>
        </authorList>
    </citation>
    <scope>NUCLEOTIDE SEQUENCE [LARGE SCALE GENOMIC DNA]</scope>
    <source>
        <strain evidence="1 2">G184AR</strain>
    </source>
</reference>
<comment type="caution">
    <text evidence="1">The sequence shown here is derived from an EMBL/GenBank/DDBJ whole genome shotgun (WGS) entry which is preliminary data.</text>
</comment>
<dbReference type="Proteomes" id="UP000670092">
    <property type="component" value="Unassembled WGS sequence"/>
</dbReference>
<evidence type="ECO:0000313" key="2">
    <source>
        <dbReference type="Proteomes" id="UP000670092"/>
    </source>
</evidence>
<gene>
    <name evidence="1" type="ORF">I7I52_01775</name>
</gene>
<dbReference type="AlphaFoldDB" id="A0A8H7Z7Q5"/>
<dbReference type="EMBL" id="JAEVHI010000001">
    <property type="protein sequence ID" value="KAG5303698.1"/>
    <property type="molecule type" value="Genomic_DNA"/>
</dbReference>
<protein>
    <submittedName>
        <fullName evidence="1">Uncharacterized protein</fullName>
    </submittedName>
</protein>
<proteinExistence type="predicted"/>
<evidence type="ECO:0000313" key="1">
    <source>
        <dbReference type="EMBL" id="KAG5303698.1"/>
    </source>
</evidence>
<organism evidence="1 2">
    <name type="scientific">Ajellomyces capsulatus</name>
    <name type="common">Darling's disease fungus</name>
    <name type="synonym">Histoplasma capsulatum</name>
    <dbReference type="NCBI Taxonomy" id="5037"/>
    <lineage>
        <taxon>Eukaryota</taxon>
        <taxon>Fungi</taxon>
        <taxon>Dikarya</taxon>
        <taxon>Ascomycota</taxon>
        <taxon>Pezizomycotina</taxon>
        <taxon>Eurotiomycetes</taxon>
        <taxon>Eurotiomycetidae</taxon>
        <taxon>Onygenales</taxon>
        <taxon>Ajellomycetaceae</taxon>
        <taxon>Histoplasma</taxon>
    </lineage>
</organism>
<sequence length="79" mass="8669">MALAGGILQIQRTVQPKLQAFSAFLGIQIPIAPSRLLYLLAKDRSGSWLQQLLTARLFHGLTDGTVALCLPLHLQPKHL</sequence>
<dbReference type="VEuPathDB" id="FungiDB:I7I52_01775"/>
<name>A0A8H7Z7Q5_AJECA</name>
<accession>A0A8H7Z7Q5</accession>